<feature type="domain" description="CopC" evidence="4">
    <location>
        <begin position="29"/>
        <end position="117"/>
    </location>
</feature>
<dbReference type="Gene3D" id="2.60.40.1220">
    <property type="match status" value="1"/>
</dbReference>
<dbReference type="EMBL" id="QGLT01000003">
    <property type="protein sequence ID" value="PXZ00192.1"/>
    <property type="molecule type" value="Genomic_DNA"/>
</dbReference>
<dbReference type="InterPro" id="IPR014755">
    <property type="entry name" value="Cu-Rt/internalin_Ig-like"/>
</dbReference>
<dbReference type="AlphaFoldDB" id="A0A318NBP8"/>
<dbReference type="OrthoDB" id="9796814at2"/>
<evidence type="ECO:0000256" key="3">
    <source>
        <dbReference type="SAM" id="SignalP"/>
    </source>
</evidence>
<dbReference type="Proteomes" id="UP000247565">
    <property type="component" value="Unassembled WGS sequence"/>
</dbReference>
<dbReference type="Pfam" id="PF04234">
    <property type="entry name" value="CopC"/>
    <property type="match status" value="1"/>
</dbReference>
<name>A0A318NBP8_9PROT</name>
<evidence type="ECO:0000259" key="4">
    <source>
        <dbReference type="Pfam" id="PF04234"/>
    </source>
</evidence>
<dbReference type="GO" id="GO:0005507">
    <property type="term" value="F:copper ion binding"/>
    <property type="evidence" value="ECO:0007669"/>
    <property type="project" value="InterPro"/>
</dbReference>
<protein>
    <recommendedName>
        <fullName evidence="4">CopC domain-containing protein</fullName>
    </recommendedName>
</protein>
<keyword evidence="2" id="KW-0186">Copper</keyword>
<accession>A0A318NBP8</accession>
<dbReference type="GO" id="GO:0046688">
    <property type="term" value="P:response to copper ion"/>
    <property type="evidence" value="ECO:0007669"/>
    <property type="project" value="InterPro"/>
</dbReference>
<evidence type="ECO:0000313" key="6">
    <source>
        <dbReference type="Proteomes" id="UP000247565"/>
    </source>
</evidence>
<evidence type="ECO:0000256" key="1">
    <source>
        <dbReference type="ARBA" id="ARBA00022729"/>
    </source>
</evidence>
<dbReference type="GeneID" id="83703638"/>
<dbReference type="InterPro" id="IPR014756">
    <property type="entry name" value="Ig_E-set"/>
</dbReference>
<proteinExistence type="predicted"/>
<dbReference type="SUPFAM" id="SSF81296">
    <property type="entry name" value="E set domains"/>
    <property type="match status" value="1"/>
</dbReference>
<keyword evidence="6" id="KW-1185">Reference proteome</keyword>
<comment type="caution">
    <text evidence="5">The sequence shown here is derived from an EMBL/GenBank/DDBJ whole genome shotgun (WGS) entry which is preliminary data.</text>
</comment>
<reference evidence="5 6" key="1">
    <citation type="submission" date="2018-05" db="EMBL/GenBank/DDBJ databases">
        <title>Reference genomes for bee gut microbiota database.</title>
        <authorList>
            <person name="Ellegaard K.M."/>
        </authorList>
    </citation>
    <scope>NUCLEOTIDE SEQUENCE [LARGE SCALE GENOMIC DNA]</scope>
    <source>
        <strain evidence="5 6">ESL0284</strain>
    </source>
</reference>
<evidence type="ECO:0000313" key="5">
    <source>
        <dbReference type="EMBL" id="PXZ00192.1"/>
    </source>
</evidence>
<sequence>MSKKQNKLIFMACCTVLLLSTGTANAIGLKFSNPQPHQKIKAGNQEIHLIYDHEFDPFRSRLLLINQSGQPDLIPATTALNHREVKTSYPLKAGQYILQWHVWNWKGEESTGEIPFEAVNP</sequence>
<dbReference type="RefSeq" id="WP_110439115.1">
    <property type="nucleotide sequence ID" value="NZ_CP033087.1"/>
</dbReference>
<gene>
    <name evidence="5" type="ORF">DK869_06020</name>
</gene>
<feature type="signal peptide" evidence="3">
    <location>
        <begin position="1"/>
        <end position="26"/>
    </location>
</feature>
<dbReference type="InterPro" id="IPR007348">
    <property type="entry name" value="CopC_dom"/>
</dbReference>
<dbReference type="GO" id="GO:0042597">
    <property type="term" value="C:periplasmic space"/>
    <property type="evidence" value="ECO:0007669"/>
    <property type="project" value="InterPro"/>
</dbReference>
<feature type="chain" id="PRO_5016349500" description="CopC domain-containing protein" evidence="3">
    <location>
        <begin position="27"/>
        <end position="121"/>
    </location>
</feature>
<keyword evidence="1 3" id="KW-0732">Signal</keyword>
<organism evidence="5 6">
    <name type="scientific">Commensalibacter melissae</name>
    <dbReference type="NCBI Taxonomy" id="2070537"/>
    <lineage>
        <taxon>Bacteria</taxon>
        <taxon>Pseudomonadati</taxon>
        <taxon>Pseudomonadota</taxon>
        <taxon>Alphaproteobacteria</taxon>
        <taxon>Acetobacterales</taxon>
        <taxon>Acetobacteraceae</taxon>
    </lineage>
</organism>
<evidence type="ECO:0000256" key="2">
    <source>
        <dbReference type="ARBA" id="ARBA00023008"/>
    </source>
</evidence>